<feature type="compositionally biased region" description="Low complexity" evidence="2">
    <location>
        <begin position="287"/>
        <end position="302"/>
    </location>
</feature>
<feature type="domain" description="Zn(2)-C6 fungal-type" evidence="3">
    <location>
        <begin position="481"/>
        <end position="512"/>
    </location>
</feature>
<dbReference type="Proteomes" id="UP001274830">
    <property type="component" value="Unassembled WGS sequence"/>
</dbReference>
<evidence type="ECO:0000313" key="5">
    <source>
        <dbReference type="Proteomes" id="UP001274830"/>
    </source>
</evidence>
<dbReference type="PROSITE" id="PS50048">
    <property type="entry name" value="ZN2_CY6_FUNGAL_2"/>
    <property type="match status" value="1"/>
</dbReference>
<feature type="compositionally biased region" description="Low complexity" evidence="2">
    <location>
        <begin position="532"/>
        <end position="566"/>
    </location>
</feature>
<dbReference type="EMBL" id="JAUTXT010000037">
    <property type="protein sequence ID" value="KAK3671930.1"/>
    <property type="molecule type" value="Genomic_DNA"/>
</dbReference>
<evidence type="ECO:0000259" key="3">
    <source>
        <dbReference type="PROSITE" id="PS50048"/>
    </source>
</evidence>
<sequence>MARVSFGSRAGGAHDYNNGQSIFTYRASQANGLYETLQDLTAALRNEIEACAESEVPELSTCELAIHENAVVPLLRPTIGPYADGGQHDLPTDFKTEWTDGSEGFPGLSSALPKASIAAILGAGEGQARQIVQRAASRAIVQCIEAVDGFKYSFNNAWNAKDEGGLRFSYICQDSMQNKDRHANGFTKTQKHLKGEGERGPRKPTYDCKGSVSVKFSLIRSRVDVYYRHYAVHPSVADRRPAPRPPPRQRTSQSEDDFNYLPVAAPEPDTGGLLGQLRDQSTAYEGPARMAPPTAPQRTPATKSLKRKREVEQSPQSSSKPLSLFELLQQSETAKIPDATPNSNSKTHAIPPPVEYNLPSWQAPPPIQASSYRPPGHENYSPNAPYPPPYQPQRYQNQPPIATPKAPVAIPRQGSKPSGLQNHYSNPQAYLGAPPAGKATHPQSQGLFSTLKPVAKTNYPAQQHTHFIVYASTGPQRAKTSCSNCRISKKKCDEARPNCGNCVRSGKSGCVYEGSQAGPATEYNPAQQAQAMGAMQQRQSKVVSQSPAPAPTTAAAGGVVAGPSQSPSQHQGHRGPNVTTPAYPQATAYGKSTQAIVNSQQQSYQTAASHQSYGSAKSSQTFAGASQAQSGKQPSPDPWFPSR</sequence>
<feature type="compositionally biased region" description="Polar residues" evidence="2">
    <location>
        <begin position="415"/>
        <end position="428"/>
    </location>
</feature>
<dbReference type="InterPro" id="IPR036864">
    <property type="entry name" value="Zn2-C6_fun-type_DNA-bd_sf"/>
</dbReference>
<dbReference type="SMART" id="SM00066">
    <property type="entry name" value="GAL4"/>
    <property type="match status" value="1"/>
</dbReference>
<dbReference type="AlphaFoldDB" id="A0AAE0TQG1"/>
<evidence type="ECO:0000256" key="2">
    <source>
        <dbReference type="SAM" id="MobiDB-lite"/>
    </source>
</evidence>
<feature type="region of interest" description="Disordered" evidence="2">
    <location>
        <begin position="532"/>
        <end position="643"/>
    </location>
</feature>
<dbReference type="SUPFAM" id="SSF57701">
    <property type="entry name" value="Zn2/Cys6 DNA-binding domain"/>
    <property type="match status" value="1"/>
</dbReference>
<dbReference type="InterPro" id="IPR001138">
    <property type="entry name" value="Zn2Cys6_DnaBD"/>
</dbReference>
<feature type="compositionally biased region" description="Low complexity" evidence="2">
    <location>
        <begin position="313"/>
        <end position="324"/>
    </location>
</feature>
<keyword evidence="5" id="KW-1185">Reference proteome</keyword>
<keyword evidence="1" id="KW-0539">Nucleus</keyword>
<proteinExistence type="predicted"/>
<feature type="region of interest" description="Disordered" evidence="2">
    <location>
        <begin position="237"/>
        <end position="444"/>
    </location>
</feature>
<feature type="compositionally biased region" description="Basic and acidic residues" evidence="2">
    <location>
        <begin position="193"/>
        <end position="206"/>
    </location>
</feature>
<comment type="caution">
    <text evidence="4">The sequence shown here is derived from an EMBL/GenBank/DDBJ whole genome shotgun (WGS) entry which is preliminary data.</text>
</comment>
<dbReference type="Gene3D" id="4.10.240.10">
    <property type="entry name" value="Zn(2)-C6 fungal-type DNA-binding domain"/>
    <property type="match status" value="1"/>
</dbReference>
<evidence type="ECO:0000313" key="4">
    <source>
        <dbReference type="EMBL" id="KAK3671930.1"/>
    </source>
</evidence>
<feature type="compositionally biased region" description="Polar residues" evidence="2">
    <location>
        <begin position="590"/>
        <end position="633"/>
    </location>
</feature>
<organism evidence="4 5">
    <name type="scientific">Recurvomyces mirabilis</name>
    <dbReference type="NCBI Taxonomy" id="574656"/>
    <lineage>
        <taxon>Eukaryota</taxon>
        <taxon>Fungi</taxon>
        <taxon>Dikarya</taxon>
        <taxon>Ascomycota</taxon>
        <taxon>Pezizomycotina</taxon>
        <taxon>Dothideomycetes</taxon>
        <taxon>Dothideomycetidae</taxon>
        <taxon>Mycosphaerellales</taxon>
        <taxon>Teratosphaeriaceae</taxon>
        <taxon>Recurvomyces</taxon>
    </lineage>
</organism>
<gene>
    <name evidence="4" type="ORF">LTR78_008105</name>
</gene>
<name>A0AAE0TQG1_9PEZI</name>
<reference evidence="4" key="1">
    <citation type="submission" date="2023-07" db="EMBL/GenBank/DDBJ databases">
        <title>Black Yeasts Isolated from many extreme environments.</title>
        <authorList>
            <person name="Coleine C."/>
            <person name="Stajich J.E."/>
            <person name="Selbmann L."/>
        </authorList>
    </citation>
    <scope>NUCLEOTIDE SEQUENCE</scope>
    <source>
        <strain evidence="4">CCFEE 5485</strain>
    </source>
</reference>
<dbReference type="GO" id="GO:0008270">
    <property type="term" value="F:zinc ion binding"/>
    <property type="evidence" value="ECO:0007669"/>
    <property type="project" value="InterPro"/>
</dbReference>
<dbReference type="PROSITE" id="PS00463">
    <property type="entry name" value="ZN2_CY6_FUNGAL_1"/>
    <property type="match status" value="1"/>
</dbReference>
<feature type="region of interest" description="Disordered" evidence="2">
    <location>
        <begin position="182"/>
        <end position="206"/>
    </location>
</feature>
<accession>A0AAE0TQG1</accession>
<evidence type="ECO:0000256" key="1">
    <source>
        <dbReference type="ARBA" id="ARBA00023242"/>
    </source>
</evidence>
<dbReference type="CDD" id="cd00067">
    <property type="entry name" value="GAL4"/>
    <property type="match status" value="1"/>
</dbReference>
<dbReference type="Pfam" id="PF00172">
    <property type="entry name" value="Zn_clus"/>
    <property type="match status" value="1"/>
</dbReference>
<dbReference type="GO" id="GO:0000981">
    <property type="term" value="F:DNA-binding transcription factor activity, RNA polymerase II-specific"/>
    <property type="evidence" value="ECO:0007669"/>
    <property type="project" value="InterPro"/>
</dbReference>
<protein>
    <recommendedName>
        <fullName evidence="3">Zn(2)-C6 fungal-type domain-containing protein</fullName>
    </recommendedName>
</protein>